<dbReference type="Proteomes" id="UP000664914">
    <property type="component" value="Chromosome"/>
</dbReference>
<dbReference type="Gene3D" id="3.30.429.10">
    <property type="entry name" value="Macrophage Migration Inhibitory Factor"/>
    <property type="match status" value="1"/>
</dbReference>
<sequence>MAHAIVEWTANLADEADIRGLLELIAATMRDSGGVFPWGGIRVRGIRLDDYVVADGKADDAFVNITVKMGAGRSAEFKREFFGRLFEAVKAHFAELFERRYLALSLYVEEADEAGSFKHNNIHQRFRKAD</sequence>
<reference evidence="1" key="2">
    <citation type="submission" date="2021-04" db="EMBL/GenBank/DDBJ databases">
        <title>Isolation and genomic analysis of the ibuprofen-degrading bacterium Sphingomonas strain MPO218.</title>
        <authorList>
            <person name="Aulestia M."/>
            <person name="Flores A."/>
            <person name="Mangas E.L."/>
            <person name="Perez-Pulido A.J."/>
            <person name="Santero E."/>
            <person name="Camacho E.M."/>
        </authorList>
    </citation>
    <scope>NUCLEOTIDE SEQUENCE</scope>
    <source>
        <strain evidence="1">MPO218</strain>
    </source>
</reference>
<dbReference type="CDD" id="cd00580">
    <property type="entry name" value="CHMI"/>
    <property type="match status" value="1"/>
</dbReference>
<dbReference type="InterPro" id="IPR014347">
    <property type="entry name" value="Tautomerase/MIF_sf"/>
</dbReference>
<protein>
    <submittedName>
        <fullName evidence="1">5-carboxymethyl-2-hydroxymuconate Delta-isomerase</fullName>
    </submittedName>
</protein>
<evidence type="ECO:0000313" key="2">
    <source>
        <dbReference type="Proteomes" id="UP000664914"/>
    </source>
</evidence>
<dbReference type="EMBL" id="CP059319">
    <property type="protein sequence ID" value="QTH23835.1"/>
    <property type="molecule type" value="Genomic_DNA"/>
</dbReference>
<dbReference type="InterPro" id="IPR004220">
    <property type="entry name" value="5-COMe_2-OHmuconate_Isoase"/>
</dbReference>
<dbReference type="PANTHER" id="PTHR37950:SF1">
    <property type="entry name" value="4-HYDROXYPHENYLACETATE CATABOLISM PROTEIN"/>
    <property type="match status" value="1"/>
</dbReference>
<dbReference type="SUPFAM" id="SSF55331">
    <property type="entry name" value="Tautomerase/MIF"/>
    <property type="match status" value="1"/>
</dbReference>
<dbReference type="AlphaFoldDB" id="A0A975HFW5"/>
<organism evidence="1 2">
    <name type="scientific">Rhizorhabdus wittichii</name>
    <dbReference type="NCBI Taxonomy" id="160791"/>
    <lineage>
        <taxon>Bacteria</taxon>
        <taxon>Pseudomonadati</taxon>
        <taxon>Pseudomonadota</taxon>
        <taxon>Alphaproteobacteria</taxon>
        <taxon>Sphingomonadales</taxon>
        <taxon>Sphingomonadaceae</taxon>
        <taxon>Rhizorhabdus</taxon>
    </lineage>
</organism>
<proteinExistence type="predicted"/>
<gene>
    <name evidence="1" type="ORF">HRJ34_10175</name>
</gene>
<accession>A0A975HFW5</accession>
<reference evidence="1" key="1">
    <citation type="submission" date="2020-07" db="EMBL/GenBank/DDBJ databases">
        <authorList>
            <person name="Camacho E."/>
        </authorList>
    </citation>
    <scope>NUCLEOTIDE SEQUENCE</scope>
    <source>
        <strain evidence="1">MPO218</strain>
    </source>
</reference>
<dbReference type="PANTHER" id="PTHR37950">
    <property type="entry name" value="4-HYDROXYPHENYLACETATE CATABOLISM PROTEIN"/>
    <property type="match status" value="1"/>
</dbReference>
<dbReference type="OMA" id="MPHFYAE"/>
<dbReference type="GO" id="GO:0008704">
    <property type="term" value="F:5-carboxymethyl-2-hydroxymuconate delta-isomerase activity"/>
    <property type="evidence" value="ECO:0007669"/>
    <property type="project" value="InterPro"/>
</dbReference>
<dbReference type="Pfam" id="PF02962">
    <property type="entry name" value="CHMI"/>
    <property type="match status" value="1"/>
</dbReference>
<dbReference type="RefSeq" id="WP_012050490.1">
    <property type="nucleotide sequence ID" value="NZ_CP059319.1"/>
</dbReference>
<name>A0A975HFW5_9SPHN</name>
<evidence type="ECO:0000313" key="1">
    <source>
        <dbReference type="EMBL" id="QTH23835.1"/>
    </source>
</evidence>